<comment type="catalytic activity">
    <reaction evidence="10">
        <text>gamma-L-glutamyl-L-cysteine + glycine + ATP = glutathione + ADP + phosphate + H(+)</text>
        <dbReference type="Rhea" id="RHEA:13557"/>
        <dbReference type="ChEBI" id="CHEBI:15378"/>
        <dbReference type="ChEBI" id="CHEBI:30616"/>
        <dbReference type="ChEBI" id="CHEBI:43474"/>
        <dbReference type="ChEBI" id="CHEBI:57305"/>
        <dbReference type="ChEBI" id="CHEBI:57925"/>
        <dbReference type="ChEBI" id="CHEBI:58173"/>
        <dbReference type="ChEBI" id="CHEBI:456216"/>
        <dbReference type="EC" id="6.3.2.3"/>
    </reaction>
</comment>
<comment type="cofactor">
    <cofactor evidence="2">
        <name>Mg(2+)</name>
        <dbReference type="ChEBI" id="CHEBI:18420"/>
    </cofactor>
</comment>
<proteinExistence type="inferred from homology"/>
<dbReference type="UniPathway" id="UPA00142">
    <property type="reaction ID" value="UER00210"/>
</dbReference>
<keyword evidence="4 10" id="KW-0317">Glutathione biosynthesis</keyword>
<accession>A0A1H3FNT8</accession>
<dbReference type="STRING" id="44576.SAMN05421881_101257"/>
<evidence type="ECO:0000256" key="10">
    <source>
        <dbReference type="HAMAP-Rule" id="MF_00162"/>
    </source>
</evidence>
<evidence type="ECO:0000256" key="8">
    <source>
        <dbReference type="ARBA" id="ARBA00022842"/>
    </source>
</evidence>
<evidence type="ECO:0000313" key="12">
    <source>
        <dbReference type="EMBL" id="SDX92535.1"/>
    </source>
</evidence>
<keyword evidence="3 10" id="KW-0436">Ligase</keyword>
<dbReference type="RefSeq" id="WP_090412637.1">
    <property type="nucleotide sequence ID" value="NZ_FNOY01000012.1"/>
</dbReference>
<evidence type="ECO:0000256" key="9">
    <source>
        <dbReference type="ARBA" id="ARBA00023211"/>
    </source>
</evidence>
<comment type="similarity">
    <text evidence="10">Belongs to the prokaryotic GSH synthase family.</text>
</comment>
<dbReference type="PANTHER" id="PTHR21621">
    <property type="entry name" value="RIBOSOMAL PROTEIN S6 MODIFICATION PROTEIN"/>
    <property type="match status" value="1"/>
</dbReference>
<dbReference type="NCBIfam" id="TIGR01380">
    <property type="entry name" value="glut_syn"/>
    <property type="match status" value="1"/>
</dbReference>
<protein>
    <recommendedName>
        <fullName evidence="10">Glutathione synthetase</fullName>
        <ecNumber evidence="10">6.3.2.3</ecNumber>
    </recommendedName>
    <alternativeName>
        <fullName evidence="10">GSH synthetase</fullName>
        <shortName evidence="10">GSH-S</shortName>
        <shortName evidence="10">GSHase</shortName>
    </alternativeName>
    <alternativeName>
        <fullName evidence="10">Glutathione synthase</fullName>
    </alternativeName>
</protein>
<dbReference type="OrthoDB" id="9785415at2"/>
<dbReference type="PROSITE" id="PS50975">
    <property type="entry name" value="ATP_GRASP"/>
    <property type="match status" value="1"/>
</dbReference>
<dbReference type="GO" id="GO:0005524">
    <property type="term" value="F:ATP binding"/>
    <property type="evidence" value="ECO:0007669"/>
    <property type="project" value="UniProtKB-UniRule"/>
</dbReference>
<dbReference type="GO" id="GO:0004363">
    <property type="term" value="F:glutathione synthase activity"/>
    <property type="evidence" value="ECO:0007669"/>
    <property type="project" value="UniProtKB-UniRule"/>
</dbReference>
<dbReference type="InterPro" id="IPR006284">
    <property type="entry name" value="Glut_synth_pro"/>
</dbReference>
<dbReference type="EMBL" id="FNOY01000012">
    <property type="protein sequence ID" value="SDX92535.1"/>
    <property type="molecule type" value="Genomic_DNA"/>
</dbReference>
<dbReference type="AlphaFoldDB" id="A0A1H3FNT8"/>
<keyword evidence="7 10" id="KW-0067">ATP-binding</keyword>
<dbReference type="PANTHER" id="PTHR21621:SF4">
    <property type="entry name" value="GLUTATHIONE SYNTHETASE"/>
    <property type="match status" value="1"/>
</dbReference>
<evidence type="ECO:0000259" key="11">
    <source>
        <dbReference type="PROSITE" id="PS50975"/>
    </source>
</evidence>
<evidence type="ECO:0000256" key="5">
    <source>
        <dbReference type="ARBA" id="ARBA00022723"/>
    </source>
</evidence>
<dbReference type="InterPro" id="IPR011761">
    <property type="entry name" value="ATP-grasp"/>
</dbReference>
<dbReference type="EC" id="6.3.2.3" evidence="10"/>
<comment type="cofactor">
    <cofactor evidence="1">
        <name>Mn(2+)</name>
        <dbReference type="ChEBI" id="CHEBI:29035"/>
    </cofactor>
</comment>
<dbReference type="Gene3D" id="3.30.1490.20">
    <property type="entry name" value="ATP-grasp fold, A domain"/>
    <property type="match status" value="1"/>
</dbReference>
<dbReference type="FunFam" id="3.30.1490.20:FF:000009">
    <property type="entry name" value="Glutathione synthetase"/>
    <property type="match status" value="1"/>
</dbReference>
<feature type="domain" description="ATP-grasp" evidence="11">
    <location>
        <begin position="127"/>
        <end position="312"/>
    </location>
</feature>
<gene>
    <name evidence="10" type="primary">gshB</name>
    <name evidence="12" type="ORF">SAMN05421881_101257</name>
</gene>
<dbReference type="InterPro" id="IPR016185">
    <property type="entry name" value="PreATP-grasp_dom_sf"/>
</dbReference>
<dbReference type="SUPFAM" id="SSF56059">
    <property type="entry name" value="Glutathione synthetase ATP-binding domain-like"/>
    <property type="match status" value="1"/>
</dbReference>
<dbReference type="InterPro" id="IPR004215">
    <property type="entry name" value="GSHS_N"/>
</dbReference>
<keyword evidence="9" id="KW-0464">Manganese</keyword>
<dbReference type="Gene3D" id="3.30.470.20">
    <property type="entry name" value="ATP-grasp fold, B domain"/>
    <property type="match status" value="1"/>
</dbReference>
<comment type="pathway">
    <text evidence="10">Sulfur metabolism; glutathione biosynthesis; glutathione from L-cysteine and L-glutamate: step 2/2.</text>
</comment>
<dbReference type="GO" id="GO:0005737">
    <property type="term" value="C:cytoplasm"/>
    <property type="evidence" value="ECO:0007669"/>
    <property type="project" value="TreeGrafter"/>
</dbReference>
<sequence>MKLAFILDPLDTIKIHKDSSYAMMREAAARGHQLYVLQQGDLAWKNEQVVGFARALAFAEQPDTPYHWYQEGVTEALPLHHFDAVLMRKDPPFDSEYIYSTYLLELAERQGAYVINRPRAIRDHNEKLAITEFPHLIPPSIVTRQESLIREFLAEYQDIILKPLDGMGGAGIFRVHSTDHNIGVILEMLTHYGTRTIMAQRFLPEISEGDKRILLIAGEPVAYALARKPKPGETRGNLAAGGTGTAQPLSAHDREIAAKLGQILYQRGLMLVGLDIIGDYLTEINVTSPTGMQEITAQTGINVAGLMIDAIERDLQAKKSS</sequence>
<keyword evidence="5" id="KW-0479">Metal-binding</keyword>
<evidence type="ECO:0000256" key="6">
    <source>
        <dbReference type="ARBA" id="ARBA00022741"/>
    </source>
</evidence>
<evidence type="ECO:0000256" key="2">
    <source>
        <dbReference type="ARBA" id="ARBA00001946"/>
    </source>
</evidence>
<dbReference type="HAMAP" id="MF_00162">
    <property type="entry name" value="GSH_S"/>
    <property type="match status" value="1"/>
</dbReference>
<dbReference type="InterPro" id="IPR004218">
    <property type="entry name" value="GSHS_ATP-bd"/>
</dbReference>
<evidence type="ECO:0000256" key="7">
    <source>
        <dbReference type="ARBA" id="ARBA00022840"/>
    </source>
</evidence>
<evidence type="ECO:0000313" key="13">
    <source>
        <dbReference type="Proteomes" id="UP000198640"/>
    </source>
</evidence>
<dbReference type="NCBIfam" id="NF003573">
    <property type="entry name" value="PRK05246.1"/>
    <property type="match status" value="1"/>
</dbReference>
<organism evidence="12 13">
    <name type="scientific">Nitrosomonas halophila</name>
    <dbReference type="NCBI Taxonomy" id="44576"/>
    <lineage>
        <taxon>Bacteria</taxon>
        <taxon>Pseudomonadati</taxon>
        <taxon>Pseudomonadota</taxon>
        <taxon>Betaproteobacteria</taxon>
        <taxon>Nitrosomonadales</taxon>
        <taxon>Nitrosomonadaceae</taxon>
        <taxon>Nitrosomonas</taxon>
    </lineage>
</organism>
<dbReference type="SUPFAM" id="SSF52440">
    <property type="entry name" value="PreATP-grasp domain"/>
    <property type="match status" value="1"/>
</dbReference>
<keyword evidence="8" id="KW-0460">Magnesium</keyword>
<keyword evidence="13" id="KW-1185">Reference proteome</keyword>
<dbReference type="InterPro" id="IPR013815">
    <property type="entry name" value="ATP_grasp_subdomain_1"/>
</dbReference>
<dbReference type="Proteomes" id="UP000198640">
    <property type="component" value="Unassembled WGS sequence"/>
</dbReference>
<evidence type="ECO:0000256" key="1">
    <source>
        <dbReference type="ARBA" id="ARBA00001936"/>
    </source>
</evidence>
<evidence type="ECO:0000256" key="3">
    <source>
        <dbReference type="ARBA" id="ARBA00022598"/>
    </source>
</evidence>
<dbReference type="Pfam" id="PF02955">
    <property type="entry name" value="GSH-S_ATP"/>
    <property type="match status" value="1"/>
</dbReference>
<name>A0A1H3FNT8_9PROT</name>
<dbReference type="Pfam" id="PF02951">
    <property type="entry name" value="GSH-S_N"/>
    <property type="match status" value="1"/>
</dbReference>
<dbReference type="Gene3D" id="3.40.50.20">
    <property type="match status" value="1"/>
</dbReference>
<dbReference type="GO" id="GO:0046872">
    <property type="term" value="F:metal ion binding"/>
    <property type="evidence" value="ECO:0007669"/>
    <property type="project" value="UniProtKB-KW"/>
</dbReference>
<evidence type="ECO:0000256" key="4">
    <source>
        <dbReference type="ARBA" id="ARBA00022684"/>
    </source>
</evidence>
<reference evidence="12 13" key="1">
    <citation type="submission" date="2016-10" db="EMBL/GenBank/DDBJ databases">
        <authorList>
            <person name="de Groot N.N."/>
        </authorList>
    </citation>
    <scope>NUCLEOTIDE SEQUENCE [LARGE SCALE GENOMIC DNA]</scope>
    <source>
        <strain evidence="12 13">Nm1</strain>
    </source>
</reference>
<keyword evidence="6 10" id="KW-0547">Nucleotide-binding</keyword>